<feature type="transmembrane region" description="Helical" evidence="10">
    <location>
        <begin position="24"/>
        <end position="43"/>
    </location>
</feature>
<evidence type="ECO:0000256" key="5">
    <source>
        <dbReference type="ARBA" id="ARBA00022741"/>
    </source>
</evidence>
<comment type="caution">
    <text evidence="13">The sequence shown here is derived from an EMBL/GenBank/DDBJ whole genome shotgun (WGS) entry which is preliminary data.</text>
</comment>
<evidence type="ECO:0000259" key="12">
    <source>
        <dbReference type="Pfam" id="PF07730"/>
    </source>
</evidence>
<feature type="transmembrane region" description="Helical" evidence="10">
    <location>
        <begin position="49"/>
        <end position="66"/>
    </location>
</feature>
<dbReference type="Gene3D" id="1.20.5.1930">
    <property type="match status" value="1"/>
</dbReference>
<keyword evidence="6" id="KW-0418">Kinase</keyword>
<evidence type="ECO:0000313" key="13">
    <source>
        <dbReference type="EMBL" id="ONF63295.1"/>
    </source>
</evidence>
<organism evidence="13 14">
    <name type="scientific">Amycolatopsis keratiniphila subsp. keratiniphila</name>
    <dbReference type="NCBI Taxonomy" id="227715"/>
    <lineage>
        <taxon>Bacteria</taxon>
        <taxon>Bacillati</taxon>
        <taxon>Actinomycetota</taxon>
        <taxon>Actinomycetes</taxon>
        <taxon>Pseudonocardiales</taxon>
        <taxon>Pseudonocardiaceae</taxon>
        <taxon>Amycolatopsis</taxon>
        <taxon>Amycolatopsis japonica group</taxon>
    </lineage>
</organism>
<evidence type="ECO:0000256" key="4">
    <source>
        <dbReference type="ARBA" id="ARBA00022679"/>
    </source>
</evidence>
<dbReference type="Proteomes" id="UP000076660">
    <property type="component" value="Unassembled WGS sequence"/>
</dbReference>
<evidence type="ECO:0000256" key="10">
    <source>
        <dbReference type="SAM" id="Phobius"/>
    </source>
</evidence>
<evidence type="ECO:0000256" key="9">
    <source>
        <dbReference type="SAM" id="MobiDB-lite"/>
    </source>
</evidence>
<dbReference type="InterPro" id="IPR036890">
    <property type="entry name" value="HATPase_C_sf"/>
</dbReference>
<accession>A0A1W2LK97</accession>
<gene>
    <name evidence="13" type="ORF">AVR91_0234655</name>
</gene>
<dbReference type="Pfam" id="PF02518">
    <property type="entry name" value="HATPase_c"/>
    <property type="match status" value="1"/>
</dbReference>
<comment type="catalytic activity">
    <reaction evidence="1">
        <text>ATP + protein L-histidine = ADP + protein N-phospho-L-histidine.</text>
        <dbReference type="EC" id="2.7.13.3"/>
    </reaction>
</comment>
<evidence type="ECO:0000256" key="8">
    <source>
        <dbReference type="ARBA" id="ARBA00023012"/>
    </source>
</evidence>
<keyword evidence="7" id="KW-0067">ATP-binding</keyword>
<dbReference type="CDD" id="cd16917">
    <property type="entry name" value="HATPase_UhpB-NarQ-NarX-like"/>
    <property type="match status" value="1"/>
</dbReference>
<dbReference type="Pfam" id="PF07730">
    <property type="entry name" value="HisKA_3"/>
    <property type="match status" value="1"/>
</dbReference>
<dbReference type="EC" id="2.7.13.3" evidence="2"/>
<dbReference type="InterPro" id="IPR003594">
    <property type="entry name" value="HATPase_dom"/>
</dbReference>
<dbReference type="GO" id="GO:0005524">
    <property type="term" value="F:ATP binding"/>
    <property type="evidence" value="ECO:0007669"/>
    <property type="project" value="UniProtKB-KW"/>
</dbReference>
<protein>
    <recommendedName>
        <fullName evidence="2">histidine kinase</fullName>
        <ecNumber evidence="2">2.7.13.3</ecNumber>
    </recommendedName>
</protein>
<proteinExistence type="predicted"/>
<dbReference type="InterPro" id="IPR011712">
    <property type="entry name" value="Sig_transdc_His_kin_sub3_dim/P"/>
</dbReference>
<dbReference type="AlphaFoldDB" id="A0A1W2LK97"/>
<evidence type="ECO:0000256" key="1">
    <source>
        <dbReference type="ARBA" id="ARBA00000085"/>
    </source>
</evidence>
<evidence type="ECO:0000259" key="11">
    <source>
        <dbReference type="Pfam" id="PF02518"/>
    </source>
</evidence>
<evidence type="ECO:0000256" key="6">
    <source>
        <dbReference type="ARBA" id="ARBA00022777"/>
    </source>
</evidence>
<feature type="domain" description="Signal transduction histidine kinase subgroup 3 dimerisation and phosphoacceptor" evidence="12">
    <location>
        <begin position="187"/>
        <end position="249"/>
    </location>
</feature>
<dbReference type="PANTHER" id="PTHR24421:SF10">
    <property type="entry name" value="NITRATE_NITRITE SENSOR PROTEIN NARQ"/>
    <property type="match status" value="1"/>
</dbReference>
<evidence type="ECO:0000256" key="2">
    <source>
        <dbReference type="ARBA" id="ARBA00012438"/>
    </source>
</evidence>
<keyword evidence="4" id="KW-0808">Transferase</keyword>
<keyword evidence="3" id="KW-0597">Phosphoprotein</keyword>
<reference evidence="13 14" key="1">
    <citation type="submission" date="2016-12" db="EMBL/GenBank/DDBJ databases">
        <title>Amycolatopsis keratiniphila subsp. keratiniphila genome sequencing and assembly.</title>
        <authorList>
            <person name="Mayilraj S."/>
            <person name="Kaur N."/>
        </authorList>
    </citation>
    <scope>NUCLEOTIDE SEQUENCE [LARGE SCALE GENOMIC DNA]</scope>
    <source>
        <strain evidence="13 14">DSM 44409</strain>
    </source>
</reference>
<evidence type="ECO:0000256" key="7">
    <source>
        <dbReference type="ARBA" id="ARBA00022840"/>
    </source>
</evidence>
<evidence type="ECO:0000313" key="14">
    <source>
        <dbReference type="Proteomes" id="UP000076660"/>
    </source>
</evidence>
<sequence length="385" mass="40499">MPWCALPDITEVLMSVRRPTTAETATGIGVAALVAVSAVTRIGPSGPEGTLGPAGAVLIVLLAALITARRIFPFGVLVAVNAVVAAWFVLDFPGRLITVAALIACYTVAAERGWRLGAAAWAVTAAVSTVVVHGTLGVAWFDDRAVNALSLELAAVALGSAVHYHRAYAKGAREEALRLRLRETEQRLEIARELHDVVGHTMVTISVQAGVATHVLERNPDQGAAALRTIKTISDEGLAEVQALLGMLRVDGTAADRGGLARLETLLDVTRATGVQVELVVRGERRSLPPRVDLAAFRTVQEALTNARRHARPTSIRVCLLYGDDVLEIGVRNDGAGESAPSPTGGNGITGLRSRAEALGGTLHASRTGETFEVTVTLPTRAEDH</sequence>
<dbReference type="SUPFAM" id="SSF55874">
    <property type="entry name" value="ATPase domain of HSP90 chaperone/DNA topoisomerase II/histidine kinase"/>
    <property type="match status" value="1"/>
</dbReference>
<keyword evidence="10" id="KW-0472">Membrane</keyword>
<keyword evidence="8" id="KW-0902">Two-component regulatory system</keyword>
<dbReference type="GO" id="GO:0000155">
    <property type="term" value="F:phosphorelay sensor kinase activity"/>
    <property type="evidence" value="ECO:0007669"/>
    <property type="project" value="InterPro"/>
</dbReference>
<keyword evidence="5" id="KW-0547">Nucleotide-binding</keyword>
<feature type="transmembrane region" description="Helical" evidence="10">
    <location>
        <begin position="121"/>
        <end position="141"/>
    </location>
</feature>
<keyword evidence="10" id="KW-0812">Transmembrane</keyword>
<dbReference type="Gene3D" id="3.30.565.10">
    <property type="entry name" value="Histidine kinase-like ATPase, C-terminal domain"/>
    <property type="match status" value="1"/>
</dbReference>
<dbReference type="PANTHER" id="PTHR24421">
    <property type="entry name" value="NITRATE/NITRITE SENSOR PROTEIN NARX-RELATED"/>
    <property type="match status" value="1"/>
</dbReference>
<evidence type="ECO:0000256" key="3">
    <source>
        <dbReference type="ARBA" id="ARBA00022553"/>
    </source>
</evidence>
<dbReference type="EMBL" id="LQMT02000037">
    <property type="protein sequence ID" value="ONF63295.1"/>
    <property type="molecule type" value="Genomic_DNA"/>
</dbReference>
<name>A0A1W2LK97_9PSEU</name>
<dbReference type="GO" id="GO:0016020">
    <property type="term" value="C:membrane"/>
    <property type="evidence" value="ECO:0007669"/>
    <property type="project" value="InterPro"/>
</dbReference>
<dbReference type="GO" id="GO:0046983">
    <property type="term" value="F:protein dimerization activity"/>
    <property type="evidence" value="ECO:0007669"/>
    <property type="project" value="InterPro"/>
</dbReference>
<dbReference type="InterPro" id="IPR050482">
    <property type="entry name" value="Sensor_HK_TwoCompSys"/>
</dbReference>
<feature type="region of interest" description="Disordered" evidence="9">
    <location>
        <begin position="333"/>
        <end position="352"/>
    </location>
</feature>
<keyword evidence="10" id="KW-1133">Transmembrane helix</keyword>
<feature type="domain" description="Histidine kinase/HSP90-like ATPase" evidence="11">
    <location>
        <begin position="296"/>
        <end position="380"/>
    </location>
</feature>